<dbReference type="InterPro" id="IPR059117">
    <property type="entry name" value="APS_kinase_dom"/>
</dbReference>
<evidence type="ECO:0000313" key="4">
    <source>
        <dbReference type="Proteomes" id="UP000323671"/>
    </source>
</evidence>
<organism evidence="3 4">
    <name type="scientific">Oryzomicrobium terrae</name>
    <dbReference type="NCBI Taxonomy" id="1735038"/>
    <lineage>
        <taxon>Bacteria</taxon>
        <taxon>Pseudomonadati</taxon>
        <taxon>Pseudomonadota</taxon>
        <taxon>Betaproteobacteria</taxon>
        <taxon>Rhodocyclales</taxon>
        <taxon>Rhodocyclaceae</taxon>
        <taxon>Oryzomicrobium</taxon>
    </lineage>
</organism>
<name>A0A5C1E648_9RHOO</name>
<evidence type="ECO:0000256" key="1">
    <source>
        <dbReference type="ARBA" id="ARBA00022679"/>
    </source>
</evidence>
<dbReference type="KEGG" id="otr:OTERR_09300"/>
<dbReference type="PANTHER" id="PTHR42700">
    <property type="entry name" value="SULFATE ADENYLYLTRANSFERASE"/>
    <property type="match status" value="1"/>
</dbReference>
<dbReference type="Pfam" id="PF01583">
    <property type="entry name" value="APS_kinase"/>
    <property type="match status" value="1"/>
</dbReference>
<dbReference type="InterPro" id="IPR050512">
    <property type="entry name" value="Sulf_AdTrans/APS_kinase"/>
</dbReference>
<dbReference type="Proteomes" id="UP000323671">
    <property type="component" value="Chromosome"/>
</dbReference>
<dbReference type="Gene3D" id="3.40.50.300">
    <property type="entry name" value="P-loop containing nucleotide triphosphate hydrolases"/>
    <property type="match status" value="1"/>
</dbReference>
<dbReference type="PANTHER" id="PTHR42700:SF1">
    <property type="entry name" value="SULFATE ADENYLYLTRANSFERASE"/>
    <property type="match status" value="1"/>
</dbReference>
<keyword evidence="3" id="KW-0418">Kinase</keyword>
<dbReference type="SUPFAM" id="SSF52540">
    <property type="entry name" value="P-loop containing nucleoside triphosphate hydrolases"/>
    <property type="match status" value="1"/>
</dbReference>
<dbReference type="InterPro" id="IPR027417">
    <property type="entry name" value="P-loop_NTPase"/>
</dbReference>
<accession>A0A5C1E648</accession>
<keyword evidence="4" id="KW-1185">Reference proteome</keyword>
<dbReference type="GO" id="GO:0005737">
    <property type="term" value="C:cytoplasm"/>
    <property type="evidence" value="ECO:0007669"/>
    <property type="project" value="TreeGrafter"/>
</dbReference>
<dbReference type="RefSeq" id="WP_149425008.1">
    <property type="nucleotide sequence ID" value="NZ_CP022579.1"/>
</dbReference>
<dbReference type="GO" id="GO:0016301">
    <property type="term" value="F:kinase activity"/>
    <property type="evidence" value="ECO:0007669"/>
    <property type="project" value="UniProtKB-KW"/>
</dbReference>
<dbReference type="GO" id="GO:0010134">
    <property type="term" value="P:sulfate assimilation via adenylyl sulfate reduction"/>
    <property type="evidence" value="ECO:0007669"/>
    <property type="project" value="TreeGrafter"/>
</dbReference>
<reference evidence="3 4" key="1">
    <citation type="submission" date="2017-07" db="EMBL/GenBank/DDBJ databases">
        <title>Complete genome sequence of Oryzomicrobium terrae TPP412.</title>
        <authorList>
            <person name="Chiu L.-W."/>
            <person name="Lo K.-J."/>
            <person name="Tsai Y.-M."/>
            <person name="Lin S.-S."/>
            <person name="Kuo C.-H."/>
            <person name="Liu C.-T."/>
        </authorList>
    </citation>
    <scope>NUCLEOTIDE SEQUENCE [LARGE SCALE GENOMIC DNA]</scope>
    <source>
        <strain evidence="3 4">TPP412</strain>
    </source>
</reference>
<protein>
    <submittedName>
        <fullName evidence="3">Adenylylsulfate kinase</fullName>
    </submittedName>
</protein>
<dbReference type="GO" id="GO:0019379">
    <property type="term" value="P:sulfate assimilation, phosphoadenylyl sulfate reduction by phosphoadenylyl-sulfate reductase (thioredoxin)"/>
    <property type="evidence" value="ECO:0007669"/>
    <property type="project" value="TreeGrafter"/>
</dbReference>
<dbReference type="AlphaFoldDB" id="A0A5C1E648"/>
<evidence type="ECO:0000313" key="3">
    <source>
        <dbReference type="EMBL" id="QEL64406.1"/>
    </source>
</evidence>
<feature type="domain" description="APS kinase" evidence="2">
    <location>
        <begin position="1"/>
        <end position="148"/>
    </location>
</feature>
<dbReference type="GO" id="GO:0004781">
    <property type="term" value="F:sulfate adenylyltransferase (ATP) activity"/>
    <property type="evidence" value="ECO:0007669"/>
    <property type="project" value="TreeGrafter"/>
</dbReference>
<dbReference type="EMBL" id="CP022579">
    <property type="protein sequence ID" value="QEL64406.1"/>
    <property type="molecule type" value="Genomic_DNA"/>
</dbReference>
<proteinExistence type="predicted"/>
<gene>
    <name evidence="3" type="primary">cysC</name>
    <name evidence="3" type="ORF">OTERR_09300</name>
</gene>
<keyword evidence="1" id="KW-0808">Transferase</keyword>
<evidence type="ECO:0000259" key="2">
    <source>
        <dbReference type="Pfam" id="PF01583"/>
    </source>
</evidence>
<sequence>MVIWLVGLSGSGKSTLGAALCTRLRQEGKGVVHVDGDIIRAFCNDAGDPNAYSLDGRRRNAERIAAICAWLDAQKINVVCSILAIFPDILLANRTRYSSYREVFLNPSQAVLRTRDTKGLYQAAAEGRMANVVGVHIPFPPPSTPDFIFDTGRTHEPPELHAEQIMQALSGNDLW</sequence>